<keyword evidence="1" id="KW-0808">Transferase</keyword>
<organism evidence="3 4">
    <name type="scientific">Candidatus Roizmanbacteria bacterium GW2011_GWC2_37_13</name>
    <dbReference type="NCBI Taxonomy" id="1618486"/>
    <lineage>
        <taxon>Bacteria</taxon>
        <taxon>Candidatus Roizmaniibacteriota</taxon>
    </lineage>
</organism>
<dbReference type="PATRIC" id="fig|1618486.3.peg.36"/>
<proteinExistence type="predicted"/>
<gene>
    <name evidence="3" type="ORF">US40_C0001G0035</name>
</gene>
<evidence type="ECO:0000313" key="3">
    <source>
        <dbReference type="EMBL" id="KKQ26686.1"/>
    </source>
</evidence>
<name>A0A0G0JEU3_9BACT</name>
<dbReference type="InterPro" id="IPR005474">
    <property type="entry name" value="Transketolase_N"/>
</dbReference>
<dbReference type="PANTHER" id="PTHR43195">
    <property type="entry name" value="TRANSKETOLASE"/>
    <property type="match status" value="1"/>
</dbReference>
<dbReference type="GO" id="GO:0030976">
    <property type="term" value="F:thiamine pyrophosphate binding"/>
    <property type="evidence" value="ECO:0007669"/>
    <property type="project" value="TreeGrafter"/>
</dbReference>
<dbReference type="InterPro" id="IPR051424">
    <property type="entry name" value="Transketolase-like"/>
</dbReference>
<reference evidence="3 4" key="1">
    <citation type="journal article" date="2015" name="Nature">
        <title>rRNA introns, odd ribosomes, and small enigmatic genomes across a large radiation of phyla.</title>
        <authorList>
            <person name="Brown C.T."/>
            <person name="Hug L.A."/>
            <person name="Thomas B.C."/>
            <person name="Sharon I."/>
            <person name="Castelle C.J."/>
            <person name="Singh A."/>
            <person name="Wilkins M.J."/>
            <person name="Williams K.H."/>
            <person name="Banfield J.F."/>
        </authorList>
    </citation>
    <scope>NUCLEOTIDE SEQUENCE [LARGE SCALE GENOMIC DNA]</scope>
</reference>
<evidence type="ECO:0000256" key="1">
    <source>
        <dbReference type="ARBA" id="ARBA00022679"/>
    </source>
</evidence>
<comment type="caution">
    <text evidence="3">The sequence shown here is derived from an EMBL/GenBank/DDBJ whole genome shotgun (WGS) entry which is preliminary data.</text>
</comment>
<dbReference type="EMBL" id="LBSV01000001">
    <property type="protein sequence ID" value="KKQ26686.1"/>
    <property type="molecule type" value="Genomic_DNA"/>
</dbReference>
<dbReference type="InterPro" id="IPR029061">
    <property type="entry name" value="THDP-binding"/>
</dbReference>
<dbReference type="Proteomes" id="UP000034917">
    <property type="component" value="Unassembled WGS sequence"/>
</dbReference>
<protein>
    <submittedName>
        <fullName evidence="3">Transketolase</fullName>
    </submittedName>
</protein>
<sequence length="272" mass="30461">MDEGKLREICKKVRYEILVSTTNAGSGHPTSSLSAVELLTTLFFRGFFDKNDKFLLSKGHAAPLLYALYSALGVVPSDWVNRLRKFGSPYEGHPVPKLDFIDVAAGSLGQGLSVGVGMALGVKLRIKNKKLKIKREPKIWVLLGDSEMAEGQVWEAMEIAAYYKLNNLIAIIDVNRLGQYGETEEGWDIYNYEKKARAFGWETIIIENGHVISEIYRAFKKVSSGTHASKPKMVIAKTIKGKGVSFLENKENWHGKTLDKKELRLAIKELDK</sequence>
<evidence type="ECO:0000259" key="2">
    <source>
        <dbReference type="Pfam" id="PF00456"/>
    </source>
</evidence>
<accession>A0A0G0JEU3</accession>
<dbReference type="SUPFAM" id="SSF52518">
    <property type="entry name" value="Thiamin diphosphate-binding fold (THDP-binding)"/>
    <property type="match status" value="1"/>
</dbReference>
<dbReference type="Gene3D" id="3.40.50.970">
    <property type="match status" value="1"/>
</dbReference>
<dbReference type="CDD" id="cd02012">
    <property type="entry name" value="TPP_TK"/>
    <property type="match status" value="1"/>
</dbReference>
<dbReference type="GO" id="GO:0004802">
    <property type="term" value="F:transketolase activity"/>
    <property type="evidence" value="ECO:0007669"/>
    <property type="project" value="TreeGrafter"/>
</dbReference>
<evidence type="ECO:0000313" key="4">
    <source>
        <dbReference type="Proteomes" id="UP000034917"/>
    </source>
</evidence>
<feature type="domain" description="Transketolase N-terminal" evidence="2">
    <location>
        <begin position="12"/>
        <end position="266"/>
    </location>
</feature>
<dbReference type="PANTHER" id="PTHR43195:SF1">
    <property type="entry name" value="FI06132P-RELATED"/>
    <property type="match status" value="1"/>
</dbReference>
<dbReference type="AlphaFoldDB" id="A0A0G0JEU3"/>
<dbReference type="Pfam" id="PF00456">
    <property type="entry name" value="Transketolase_N"/>
    <property type="match status" value="1"/>
</dbReference>